<sequence length="80" mass="8426">MKCTASRTAGKAGPASFTHELTQCAWADGSAVGIVRHTVTKYTGMPSSARDRLGAEGKAMSAKELSEATAKVRGEVRQEK</sequence>
<evidence type="ECO:0000313" key="2">
    <source>
        <dbReference type="EMBL" id="GAA0409798.1"/>
    </source>
</evidence>
<comment type="caution">
    <text evidence="2">The sequence shown here is derived from an EMBL/GenBank/DDBJ whole genome shotgun (WGS) entry which is preliminary data.</text>
</comment>
<evidence type="ECO:0000256" key="1">
    <source>
        <dbReference type="SAM" id="MobiDB-lite"/>
    </source>
</evidence>
<accession>A0ABN0YTJ8</accession>
<organism evidence="2 3">
    <name type="scientific">Streptomyces luteireticuli</name>
    <dbReference type="NCBI Taxonomy" id="173858"/>
    <lineage>
        <taxon>Bacteria</taxon>
        <taxon>Bacillati</taxon>
        <taxon>Actinomycetota</taxon>
        <taxon>Actinomycetes</taxon>
        <taxon>Kitasatosporales</taxon>
        <taxon>Streptomycetaceae</taxon>
        <taxon>Streptomyces</taxon>
    </lineage>
</organism>
<reference evidence="2 3" key="1">
    <citation type="journal article" date="2019" name="Int. J. Syst. Evol. Microbiol.">
        <title>The Global Catalogue of Microorganisms (GCM) 10K type strain sequencing project: providing services to taxonomists for standard genome sequencing and annotation.</title>
        <authorList>
            <consortium name="The Broad Institute Genomics Platform"/>
            <consortium name="The Broad Institute Genome Sequencing Center for Infectious Disease"/>
            <person name="Wu L."/>
            <person name="Ma J."/>
        </authorList>
    </citation>
    <scope>NUCLEOTIDE SEQUENCE [LARGE SCALE GENOMIC DNA]</scope>
    <source>
        <strain evidence="2 3">JCM 4788</strain>
    </source>
</reference>
<evidence type="ECO:0000313" key="3">
    <source>
        <dbReference type="Proteomes" id="UP001500879"/>
    </source>
</evidence>
<dbReference type="RefSeq" id="WP_344024953.1">
    <property type="nucleotide sequence ID" value="NZ_BAAABX010000037.1"/>
</dbReference>
<proteinExistence type="predicted"/>
<keyword evidence="3" id="KW-1185">Reference proteome</keyword>
<protein>
    <submittedName>
        <fullName evidence="2">Uncharacterized protein</fullName>
    </submittedName>
</protein>
<dbReference type="Proteomes" id="UP001500879">
    <property type="component" value="Unassembled WGS sequence"/>
</dbReference>
<name>A0ABN0YTJ8_9ACTN</name>
<gene>
    <name evidence="2" type="ORF">GCM10010357_33600</name>
</gene>
<dbReference type="EMBL" id="BAAABX010000037">
    <property type="protein sequence ID" value="GAA0409798.1"/>
    <property type="molecule type" value="Genomic_DNA"/>
</dbReference>
<feature type="region of interest" description="Disordered" evidence="1">
    <location>
        <begin position="49"/>
        <end position="80"/>
    </location>
</feature>
<feature type="compositionally biased region" description="Basic and acidic residues" evidence="1">
    <location>
        <begin position="64"/>
        <end position="80"/>
    </location>
</feature>